<dbReference type="Proteomes" id="UP000234254">
    <property type="component" value="Unassembled WGS sequence"/>
</dbReference>
<gene>
    <name evidence="2" type="ORF">P168DRAFT_317512</name>
</gene>
<dbReference type="Pfam" id="PF10311">
    <property type="entry name" value="Ilm1"/>
    <property type="match status" value="1"/>
</dbReference>
<name>A0A2I1D803_ASPC2</name>
<dbReference type="GeneID" id="36547635"/>
<proteinExistence type="predicted"/>
<dbReference type="PANTHER" id="PTHR28029">
    <property type="entry name" value="PROTEIN ILM1"/>
    <property type="match status" value="1"/>
</dbReference>
<reference evidence="2" key="1">
    <citation type="submission" date="2016-12" db="EMBL/GenBank/DDBJ databases">
        <title>The genomes of Aspergillus section Nigri reveals drivers in fungal speciation.</title>
        <authorList>
            <consortium name="DOE Joint Genome Institute"/>
            <person name="Vesth T.C."/>
            <person name="Nybo J."/>
            <person name="Theobald S."/>
            <person name="Brandl J."/>
            <person name="Frisvad J.C."/>
            <person name="Nielsen K.F."/>
            <person name="Lyhne E.K."/>
            <person name="Kogle M.E."/>
            <person name="Kuo A."/>
            <person name="Riley R."/>
            <person name="Clum A."/>
            <person name="Nolan M."/>
            <person name="Lipzen A."/>
            <person name="Salamov A."/>
            <person name="Henrissat B."/>
            <person name="Wiebenga A."/>
            <person name="De vries R.P."/>
            <person name="Grigoriev I.V."/>
            <person name="Mortensen U.H."/>
            <person name="Andersen M.R."/>
            <person name="Baker S.E."/>
        </authorList>
    </citation>
    <scope>NUCLEOTIDE SEQUENCE</scope>
    <source>
        <strain evidence="2">IBT 28561</strain>
    </source>
</reference>
<feature type="transmembrane region" description="Helical" evidence="1">
    <location>
        <begin position="121"/>
        <end position="141"/>
    </location>
</feature>
<organism evidence="2 3">
    <name type="scientific">Aspergillus campestris (strain IBT 28561)</name>
    <dbReference type="NCBI Taxonomy" id="1392248"/>
    <lineage>
        <taxon>Eukaryota</taxon>
        <taxon>Fungi</taxon>
        <taxon>Dikarya</taxon>
        <taxon>Ascomycota</taxon>
        <taxon>Pezizomycotina</taxon>
        <taxon>Eurotiomycetes</taxon>
        <taxon>Eurotiomycetidae</taxon>
        <taxon>Eurotiales</taxon>
        <taxon>Aspergillaceae</taxon>
        <taxon>Aspergillus</taxon>
        <taxon>Aspergillus subgen. Circumdati</taxon>
    </lineage>
</organism>
<dbReference type="AlphaFoldDB" id="A0A2I1D803"/>
<accession>A0A2I1D803</accession>
<dbReference type="InterPro" id="IPR018815">
    <property type="entry name" value="Incr_loss_mito_DNA_1"/>
</dbReference>
<dbReference type="VEuPathDB" id="FungiDB:P168DRAFT_317512"/>
<evidence type="ECO:0000313" key="2">
    <source>
        <dbReference type="EMBL" id="PKY06011.1"/>
    </source>
</evidence>
<dbReference type="OrthoDB" id="5299849at2759"/>
<evidence type="ECO:0008006" key="4">
    <source>
        <dbReference type="Google" id="ProtNLM"/>
    </source>
</evidence>
<keyword evidence="1" id="KW-1133">Transmembrane helix</keyword>
<dbReference type="PANTHER" id="PTHR28029:SF1">
    <property type="entry name" value="PROTEIN ILM1"/>
    <property type="match status" value="1"/>
</dbReference>
<dbReference type="EMBL" id="MSFM01000004">
    <property type="protein sequence ID" value="PKY06011.1"/>
    <property type="molecule type" value="Genomic_DNA"/>
</dbReference>
<dbReference type="RefSeq" id="XP_024694605.1">
    <property type="nucleotide sequence ID" value="XM_024840111.1"/>
</dbReference>
<feature type="transmembrane region" description="Helical" evidence="1">
    <location>
        <begin position="178"/>
        <end position="196"/>
    </location>
</feature>
<protein>
    <recommendedName>
        <fullName evidence="4">Increased loss of mitochondrial DNA protein 1</fullName>
    </recommendedName>
</protein>
<keyword evidence="1" id="KW-0472">Membrane</keyword>
<evidence type="ECO:0000313" key="3">
    <source>
        <dbReference type="Proteomes" id="UP000234254"/>
    </source>
</evidence>
<keyword evidence="3" id="KW-1185">Reference proteome</keyword>
<comment type="caution">
    <text evidence="2">The sequence shown here is derived from an EMBL/GenBank/DDBJ whole genome shotgun (WGS) entry which is preliminary data.</text>
</comment>
<keyword evidence="1" id="KW-0812">Transmembrane</keyword>
<sequence>MALLSSKTLIKAHALCLFIIAVYLMRSPEFITDSDIVFMLGEVLRIDAAPSPSRPQSSFAACGILLIAEALVDLILVTKVPPLNEVVEMAEAARQHSSIPVAGAMRTNPFLTRLATMYSEIWTLLSASRFCLFFAVSFFIYQSKQVALGVGMGTTPAVGYGTAPEAVSGLDHLKSRVIFTYGFMEMMFWLWIYLTVRDERQEIAARIVDGDRQVQ</sequence>
<evidence type="ECO:0000256" key="1">
    <source>
        <dbReference type="SAM" id="Phobius"/>
    </source>
</evidence>